<proteinExistence type="inferred from homology"/>
<evidence type="ECO:0000313" key="4">
    <source>
        <dbReference type="EMBL" id="RMZ00789.1"/>
    </source>
</evidence>
<dbReference type="GO" id="GO:0030490">
    <property type="term" value="P:maturation of SSU-rRNA"/>
    <property type="evidence" value="ECO:0007669"/>
    <property type="project" value="TreeGrafter"/>
</dbReference>
<keyword evidence="3" id="KW-0687">Ribonucleoprotein</keyword>
<comment type="caution">
    <text evidence="4">The sequence shown here is derived from an EMBL/GenBank/DDBJ whole genome shotgun (WGS) entry which is preliminary data.</text>
</comment>
<accession>A0A3M7GIP3</accession>
<evidence type="ECO:0000313" key="5">
    <source>
        <dbReference type="Proteomes" id="UP000281468"/>
    </source>
</evidence>
<dbReference type="VEuPathDB" id="FungiDB:BTJ68_12708"/>
<dbReference type="GO" id="GO:0003735">
    <property type="term" value="F:structural constituent of ribosome"/>
    <property type="evidence" value="ECO:0007669"/>
    <property type="project" value="InterPro"/>
</dbReference>
<dbReference type="Proteomes" id="UP000281468">
    <property type="component" value="Unassembled WGS sequence"/>
</dbReference>
<dbReference type="PROSITE" id="PS00961">
    <property type="entry name" value="RIBOSOMAL_S28E"/>
    <property type="match status" value="1"/>
</dbReference>
<dbReference type="GO" id="GO:0022627">
    <property type="term" value="C:cytosolic small ribosomal subunit"/>
    <property type="evidence" value="ECO:0007669"/>
    <property type="project" value="TreeGrafter"/>
</dbReference>
<evidence type="ECO:0000256" key="3">
    <source>
        <dbReference type="ARBA" id="ARBA00023274"/>
    </source>
</evidence>
<dbReference type="InterPro" id="IPR000289">
    <property type="entry name" value="Ribosomal_eS28"/>
</dbReference>
<dbReference type="CDD" id="cd04457">
    <property type="entry name" value="S1_S28E"/>
    <property type="match status" value="1"/>
</dbReference>
<organism evidence="4 5">
    <name type="scientific">Hortaea werneckii</name>
    <name type="common">Black yeast</name>
    <name type="synonym">Cladosporium werneckii</name>
    <dbReference type="NCBI Taxonomy" id="91943"/>
    <lineage>
        <taxon>Eukaryota</taxon>
        <taxon>Fungi</taxon>
        <taxon>Dikarya</taxon>
        <taxon>Ascomycota</taxon>
        <taxon>Pezizomycotina</taxon>
        <taxon>Dothideomycetes</taxon>
        <taxon>Dothideomycetidae</taxon>
        <taxon>Mycosphaerellales</taxon>
        <taxon>Teratosphaeriaceae</taxon>
        <taxon>Hortaea</taxon>
    </lineage>
</organism>
<evidence type="ECO:0008006" key="6">
    <source>
        <dbReference type="Google" id="ProtNLM"/>
    </source>
</evidence>
<protein>
    <recommendedName>
        <fullName evidence="6">40S ribosomal protein S28</fullName>
    </recommendedName>
</protein>
<dbReference type="Pfam" id="PF01200">
    <property type="entry name" value="Ribosomal_S28e"/>
    <property type="match status" value="1"/>
</dbReference>
<dbReference type="PANTHER" id="PTHR10769:SF3">
    <property type="entry name" value="SMALL RIBOSOMAL SUBUNIT PROTEIN ES28"/>
    <property type="match status" value="1"/>
</dbReference>
<dbReference type="GO" id="GO:0000028">
    <property type="term" value="P:ribosomal small subunit assembly"/>
    <property type="evidence" value="ECO:0007669"/>
    <property type="project" value="TreeGrafter"/>
</dbReference>
<dbReference type="InterPro" id="IPR012340">
    <property type="entry name" value="NA-bd_OB-fold"/>
</dbReference>
<sequence length="168" mass="18591">YDEVIDVFSDATAAVNNAAANASTRIVAIPQRNSHATSTAKRTEFDTSGFQHRAGIAVVPTSLPRFPQFRRANLIAASSLTTNHRRQNLREAAKPLQTSSSYRKDGLGQLVKVTRVLGRTGSRGGVTQVRVEFMDDTTRSIIRNVKGPVREDDILCLLESEREARRLR</sequence>
<keyword evidence="2" id="KW-0689">Ribosomal protein</keyword>
<dbReference type="PANTHER" id="PTHR10769">
    <property type="entry name" value="40S RIBOSOMAL PROTEIN S28"/>
    <property type="match status" value="1"/>
</dbReference>
<dbReference type="Gene3D" id="2.40.50.140">
    <property type="entry name" value="Nucleic acid-binding proteins"/>
    <property type="match status" value="1"/>
</dbReference>
<evidence type="ECO:0000256" key="1">
    <source>
        <dbReference type="ARBA" id="ARBA00005943"/>
    </source>
</evidence>
<dbReference type="SUPFAM" id="SSF50249">
    <property type="entry name" value="Nucleic acid-binding proteins"/>
    <property type="match status" value="1"/>
</dbReference>
<name>A0A3M7GIP3_HORWE</name>
<dbReference type="FunFam" id="2.40.50.140:FF:000025">
    <property type="entry name" value="40S ribosomal protein S28"/>
    <property type="match status" value="1"/>
</dbReference>
<dbReference type="AlphaFoldDB" id="A0A3M7GIP3"/>
<dbReference type="EMBL" id="QWIQ01000193">
    <property type="protein sequence ID" value="RMZ00789.1"/>
    <property type="molecule type" value="Genomic_DNA"/>
</dbReference>
<evidence type="ECO:0000256" key="2">
    <source>
        <dbReference type="ARBA" id="ARBA00022980"/>
    </source>
</evidence>
<dbReference type="InterPro" id="IPR028626">
    <property type="entry name" value="Ribosomal_eS28_CS"/>
</dbReference>
<reference evidence="4 5" key="1">
    <citation type="journal article" date="2018" name="BMC Genomics">
        <title>Genomic evidence for intraspecific hybridization in a clonal and extremely halotolerant yeast.</title>
        <authorList>
            <person name="Gostincar C."/>
            <person name="Stajich J.E."/>
            <person name="Zupancic J."/>
            <person name="Zalar P."/>
            <person name="Gunde-Cimerman N."/>
        </authorList>
    </citation>
    <scope>NUCLEOTIDE SEQUENCE [LARGE SCALE GENOMIC DNA]</scope>
    <source>
        <strain evidence="4 5">EXF-171</strain>
    </source>
</reference>
<dbReference type="GO" id="GO:0006412">
    <property type="term" value="P:translation"/>
    <property type="evidence" value="ECO:0007669"/>
    <property type="project" value="InterPro"/>
</dbReference>
<comment type="similarity">
    <text evidence="1">Belongs to the eukaryotic ribosomal protein eS28 family.</text>
</comment>
<feature type="non-terminal residue" evidence="4">
    <location>
        <position position="1"/>
    </location>
</feature>
<gene>
    <name evidence="4" type="ORF">D0862_06604</name>
</gene>